<dbReference type="InterPro" id="IPR007838">
    <property type="entry name" value="Cell_div_ZapA-like"/>
</dbReference>
<dbReference type="Proteomes" id="UP001193501">
    <property type="component" value="Unassembled WGS sequence"/>
</dbReference>
<organism evidence="1 2">
    <name type="scientific">Stagnihabitans tardus</name>
    <dbReference type="NCBI Taxonomy" id="2699202"/>
    <lineage>
        <taxon>Bacteria</taxon>
        <taxon>Pseudomonadati</taxon>
        <taxon>Pseudomonadota</taxon>
        <taxon>Alphaproteobacteria</taxon>
        <taxon>Rhodobacterales</taxon>
        <taxon>Paracoccaceae</taxon>
        <taxon>Stagnihabitans</taxon>
    </lineage>
</organism>
<dbReference type="SUPFAM" id="SSF102829">
    <property type="entry name" value="Cell division protein ZapA-like"/>
    <property type="match status" value="1"/>
</dbReference>
<keyword evidence="1" id="KW-0132">Cell division</keyword>
<name>A0AAE4Y8D8_9RHOB</name>
<sequence>MPDVEISIGERKFFVTCRAGEEHFLTTAAAMLDAEAQPIQAQLGRLPEARMLLMAGLMLADRTASLEEELAQAKARLAELEAGAAPAHQDAVPEELEQLAASAEALAGRIEELVA</sequence>
<protein>
    <submittedName>
        <fullName evidence="1">Cell division protein ZapA</fullName>
    </submittedName>
</protein>
<keyword evidence="1" id="KW-0131">Cell cycle</keyword>
<comment type="caution">
    <text evidence="1">The sequence shown here is derived from an EMBL/GenBank/DDBJ whole genome shotgun (WGS) entry which is preliminary data.</text>
</comment>
<evidence type="ECO:0000313" key="1">
    <source>
        <dbReference type="EMBL" id="NBZ87823.1"/>
    </source>
</evidence>
<dbReference type="RefSeq" id="WP_168774640.1">
    <property type="nucleotide sequence ID" value="NZ_JAABNR010000008.1"/>
</dbReference>
<dbReference type="EMBL" id="JAABNR010000008">
    <property type="protein sequence ID" value="NBZ87823.1"/>
    <property type="molecule type" value="Genomic_DNA"/>
</dbReference>
<dbReference type="InterPro" id="IPR036192">
    <property type="entry name" value="Cell_div_ZapA-like_sf"/>
</dbReference>
<gene>
    <name evidence="1" type="primary">zapA</name>
    <name evidence="1" type="ORF">GV832_09560</name>
</gene>
<accession>A0AAE4Y8D8</accession>
<dbReference type="GO" id="GO:0051301">
    <property type="term" value="P:cell division"/>
    <property type="evidence" value="ECO:0007669"/>
    <property type="project" value="UniProtKB-KW"/>
</dbReference>
<proteinExistence type="predicted"/>
<evidence type="ECO:0000313" key="2">
    <source>
        <dbReference type="Proteomes" id="UP001193501"/>
    </source>
</evidence>
<dbReference type="AlphaFoldDB" id="A0AAE4Y8D8"/>
<reference evidence="1" key="1">
    <citation type="submission" date="2020-01" db="EMBL/GenBank/DDBJ databases">
        <authorList>
            <person name="Chen W.-M."/>
        </authorList>
    </citation>
    <scope>NUCLEOTIDE SEQUENCE</scope>
    <source>
        <strain evidence="1">CYK-10</strain>
    </source>
</reference>
<keyword evidence="2" id="KW-1185">Reference proteome</keyword>
<dbReference type="Pfam" id="PF05164">
    <property type="entry name" value="ZapA"/>
    <property type="match status" value="1"/>
</dbReference>